<dbReference type="PANTHER" id="PTHR31351:SF41">
    <property type="entry name" value="VAN3-BINDING PROTEIN-LIKE"/>
    <property type="match status" value="1"/>
</dbReference>
<gene>
    <name evidence="2" type="ORF">OLEA9_A002023</name>
</gene>
<comment type="caution">
    <text evidence="2">The sequence shown here is derived from an EMBL/GenBank/DDBJ whole genome shotgun (WGS) entry which is preliminary data.</text>
</comment>
<dbReference type="Pfam" id="PF05703">
    <property type="entry name" value="Auxin_canalis"/>
    <property type="match status" value="1"/>
</dbReference>
<evidence type="ECO:0000259" key="1">
    <source>
        <dbReference type="Pfam" id="PF05703"/>
    </source>
</evidence>
<dbReference type="InterPro" id="IPR008546">
    <property type="entry name" value="VAN3-bd-like_auxin_canal"/>
</dbReference>
<protein>
    <submittedName>
        <fullName evidence="2">VAN3-binding -like</fullName>
    </submittedName>
</protein>
<dbReference type="GO" id="GO:0010305">
    <property type="term" value="P:leaf vascular tissue pattern formation"/>
    <property type="evidence" value="ECO:0007669"/>
    <property type="project" value="TreeGrafter"/>
</dbReference>
<dbReference type="AlphaFoldDB" id="A0A8S0R857"/>
<feature type="domain" description="VAN3-binding protein-like auxin canalisation" evidence="1">
    <location>
        <begin position="22"/>
        <end position="323"/>
    </location>
</feature>
<keyword evidence="3" id="KW-1185">Reference proteome</keyword>
<dbReference type="InterPro" id="IPR040269">
    <property type="entry name" value="VAB"/>
</dbReference>
<dbReference type="Proteomes" id="UP000594638">
    <property type="component" value="Unassembled WGS sequence"/>
</dbReference>
<reference evidence="2 3" key="1">
    <citation type="submission" date="2019-12" db="EMBL/GenBank/DDBJ databases">
        <authorList>
            <person name="Alioto T."/>
            <person name="Alioto T."/>
            <person name="Gomez Garrido J."/>
        </authorList>
    </citation>
    <scope>NUCLEOTIDE SEQUENCE [LARGE SCALE GENOMIC DNA]</scope>
</reference>
<dbReference type="OrthoDB" id="1918928at2759"/>
<evidence type="ECO:0000313" key="2">
    <source>
        <dbReference type="EMBL" id="CAA2974742.1"/>
    </source>
</evidence>
<dbReference type="GO" id="GO:0010087">
    <property type="term" value="P:phloem or xylem histogenesis"/>
    <property type="evidence" value="ECO:0007669"/>
    <property type="project" value="TreeGrafter"/>
</dbReference>
<dbReference type="PANTHER" id="PTHR31351">
    <property type="entry name" value="EXPRESSED PROTEIN"/>
    <property type="match status" value="1"/>
</dbReference>
<sequence length="381" mass="40017">MHTTMDLLWAEKNSAGGEIQLPESPRGPMEFLSRSWSASALQVSKALASPTPPFMSLQKNGASASNSHAAIPENIAGEEEESAKLLGNTFSFASSTTSQLVLERIMSQSEISPLTSGRLSHSSGPLNACLTEETDSPPISPSEEFEDIVKYLRANNTIQPLFAGTHAAYSGAAAGGPSTPRGKTVGRWLKERREKKKEETRAQNAQLHAAVSIAGVAAAVAAIAAATATASSKGKDEQMAKTDMAVASAASLVAAQCVEAAEAMGADCNHLMSAIGSAVNVRSHGDISTLTAGAATALRGVATLKARALKEVWNVAAVIPVERGLSLGKTRNSSSDNSDNYNEELVPEENFLAACNEELLARGNELLKRTRKGKLRFLNSN</sequence>
<dbReference type="GO" id="GO:0009734">
    <property type="term" value="P:auxin-activated signaling pathway"/>
    <property type="evidence" value="ECO:0007669"/>
    <property type="project" value="TreeGrafter"/>
</dbReference>
<evidence type="ECO:0000313" key="3">
    <source>
        <dbReference type="Proteomes" id="UP000594638"/>
    </source>
</evidence>
<dbReference type="Gramene" id="OE9A002023T4">
    <property type="protein sequence ID" value="OE9A002023C4"/>
    <property type="gene ID" value="OE9A002023"/>
</dbReference>
<accession>A0A8S0R857</accession>
<dbReference type="EMBL" id="CACTIH010002194">
    <property type="protein sequence ID" value="CAA2974742.1"/>
    <property type="molecule type" value="Genomic_DNA"/>
</dbReference>
<name>A0A8S0R857_OLEEU</name>
<proteinExistence type="predicted"/>
<organism evidence="2 3">
    <name type="scientific">Olea europaea subsp. europaea</name>
    <dbReference type="NCBI Taxonomy" id="158383"/>
    <lineage>
        <taxon>Eukaryota</taxon>
        <taxon>Viridiplantae</taxon>
        <taxon>Streptophyta</taxon>
        <taxon>Embryophyta</taxon>
        <taxon>Tracheophyta</taxon>
        <taxon>Spermatophyta</taxon>
        <taxon>Magnoliopsida</taxon>
        <taxon>eudicotyledons</taxon>
        <taxon>Gunneridae</taxon>
        <taxon>Pentapetalae</taxon>
        <taxon>asterids</taxon>
        <taxon>lamiids</taxon>
        <taxon>Lamiales</taxon>
        <taxon>Oleaceae</taxon>
        <taxon>Oleeae</taxon>
        <taxon>Olea</taxon>
    </lineage>
</organism>